<dbReference type="PANTHER" id="PTHR30185:SF18">
    <property type="entry name" value="TRANSCRIPTIONAL REGULATOR MTLR"/>
    <property type="match status" value="1"/>
</dbReference>
<dbReference type="Gene3D" id="1.10.10.10">
    <property type="entry name" value="Winged helix-like DNA-binding domain superfamily/Winged helix DNA-binding domain"/>
    <property type="match status" value="2"/>
</dbReference>
<dbReference type="InterPro" id="IPR036634">
    <property type="entry name" value="PRD_sf"/>
</dbReference>
<dbReference type="Proteomes" id="UP000198642">
    <property type="component" value="Unassembled WGS sequence"/>
</dbReference>
<keyword evidence="2" id="KW-0677">Repeat</keyword>
<name>A0A1I0XJW1_9BACI</name>
<dbReference type="OrthoDB" id="9776005at2"/>
<dbReference type="Pfam" id="PF08279">
    <property type="entry name" value="HTH_11"/>
    <property type="match status" value="2"/>
</dbReference>
<dbReference type="PROSITE" id="PS51372">
    <property type="entry name" value="PRD_2"/>
    <property type="match status" value="2"/>
</dbReference>
<evidence type="ECO:0000259" key="6">
    <source>
        <dbReference type="PROSITE" id="PS51099"/>
    </source>
</evidence>
<dbReference type="Pfam" id="PF00874">
    <property type="entry name" value="PRD"/>
    <property type="match status" value="2"/>
</dbReference>
<gene>
    <name evidence="8" type="ORF">SAMN04488072_10594</name>
</gene>
<dbReference type="Gene3D" id="3.40.50.2300">
    <property type="match status" value="1"/>
</dbReference>
<evidence type="ECO:0000259" key="5">
    <source>
        <dbReference type="PROSITE" id="PS51094"/>
    </source>
</evidence>
<keyword evidence="4" id="KW-0804">Transcription</keyword>
<evidence type="ECO:0000313" key="9">
    <source>
        <dbReference type="Proteomes" id="UP000198642"/>
    </source>
</evidence>
<dbReference type="SUPFAM" id="SSF63520">
    <property type="entry name" value="PTS-regulatory domain, PRD"/>
    <property type="match status" value="2"/>
</dbReference>
<dbReference type="InterPro" id="IPR036095">
    <property type="entry name" value="PTS_EIIB-like_sf"/>
</dbReference>
<keyword evidence="3" id="KW-0805">Transcription regulation</keyword>
<protein>
    <submittedName>
        <fullName evidence="8">Mannitol operon transcriptional antiterminator</fullName>
    </submittedName>
</protein>
<dbReference type="Gene3D" id="1.10.1790.10">
    <property type="entry name" value="PRD domain"/>
    <property type="match status" value="2"/>
</dbReference>
<evidence type="ECO:0000256" key="2">
    <source>
        <dbReference type="ARBA" id="ARBA00022737"/>
    </source>
</evidence>
<organism evidence="8 9">
    <name type="scientific">Lentibacillus halodurans</name>
    <dbReference type="NCBI Taxonomy" id="237679"/>
    <lineage>
        <taxon>Bacteria</taxon>
        <taxon>Bacillati</taxon>
        <taxon>Bacillota</taxon>
        <taxon>Bacilli</taxon>
        <taxon>Bacillales</taxon>
        <taxon>Bacillaceae</taxon>
        <taxon>Lentibacillus</taxon>
    </lineage>
</organism>
<dbReference type="STRING" id="237679.SAMN04488072_10594"/>
<keyword evidence="9" id="KW-1185">Reference proteome</keyword>
<dbReference type="InterPro" id="IPR003501">
    <property type="entry name" value="PTS_EIIB_2/3"/>
</dbReference>
<sequence>MYMSSRERQVLDYLLHARQAITIKTIAEKLDVSERTIHRDMNHIEPILFDYNLELQKQTGVGLRIIGAESDKEQLSSAIAGSFSSELTPEERQTMILSTLLEADEPIKLFTLAANLDVTTATVSHDLDQLEDDLTTYQLELIRKRGYGVRIKGDEKNKRAAMRYLIAKHVNPFELVSFLRNNKEPQISRQTDAISGRLLGLVNPEKLSIIEQKVAQAQDELRYELADSAYIGLVVHLALAIERLQNGDTIEFDKNYMEQINQTIEYNIAKRLIQDLEEAFDMIIPNDEIGYITMHLMGAKIRADQHYLIEDSSLDVAYQAKAIIRHVSRSLGKDLTHNIPLLNDLVAHLKPSIYRLKQGLTISNPMLDEIRQDYYNLFEIVQDAANAVFPAIDFPEDEIAYLVLHFASILLQDENHPGMRALVICSSGIGTAKMLATKLKQQIPEIKQVENKSMFDLEQTQVNDYDVVISTIPLNNEEYDYFLTSPMLTKAEANDIKQAVRSKKTVFAKTAEQHEPEPDAEHSSFRQQLEKTQTYTAAILDVLKSLDVRQLSGGASLSAVMQKACDQLATRGIIRDPENVKQALVDRQAKSGLGIPGTHLALYHTRSHIVAQPSFTVYSLDQPLTITSMDGTDMSMRTLLLMLAPKDAEQHVLETLSFLSSLMIEDKSIQVLESGDADQIDQYLSKQFYKWLHGKM</sequence>
<evidence type="ECO:0000256" key="1">
    <source>
        <dbReference type="ARBA" id="ARBA00022679"/>
    </source>
</evidence>
<evidence type="ECO:0000256" key="3">
    <source>
        <dbReference type="ARBA" id="ARBA00023015"/>
    </source>
</evidence>
<reference evidence="8 9" key="1">
    <citation type="submission" date="2016-10" db="EMBL/GenBank/DDBJ databases">
        <authorList>
            <person name="de Groot N.N."/>
        </authorList>
    </citation>
    <scope>NUCLEOTIDE SEQUENCE [LARGE SCALE GENOMIC DNA]</scope>
    <source>
        <strain evidence="8 9">CGMCC 1.3702</strain>
    </source>
</reference>
<dbReference type="InterPro" id="IPR013196">
    <property type="entry name" value="HTH_11"/>
</dbReference>
<dbReference type="Gene3D" id="3.40.930.10">
    <property type="entry name" value="Mannitol-specific EII, Chain A"/>
    <property type="match status" value="1"/>
</dbReference>
<dbReference type="GO" id="GO:0009401">
    <property type="term" value="P:phosphoenolpyruvate-dependent sugar phosphotransferase system"/>
    <property type="evidence" value="ECO:0007669"/>
    <property type="project" value="InterPro"/>
</dbReference>
<dbReference type="GO" id="GO:0006355">
    <property type="term" value="P:regulation of DNA-templated transcription"/>
    <property type="evidence" value="ECO:0007669"/>
    <property type="project" value="InterPro"/>
</dbReference>
<dbReference type="GO" id="GO:0008982">
    <property type="term" value="F:protein-N(PI)-phosphohistidine-sugar phosphotransferase activity"/>
    <property type="evidence" value="ECO:0007669"/>
    <property type="project" value="InterPro"/>
</dbReference>
<dbReference type="SUPFAM" id="SSF46785">
    <property type="entry name" value="Winged helix' DNA-binding domain"/>
    <property type="match status" value="2"/>
</dbReference>
<feature type="domain" description="PRD" evidence="7">
    <location>
        <begin position="201"/>
        <end position="306"/>
    </location>
</feature>
<dbReference type="InterPro" id="IPR002178">
    <property type="entry name" value="PTS_EIIA_type-2_dom"/>
</dbReference>
<feature type="domain" description="PTS EIIA type-2" evidence="5">
    <location>
        <begin position="541"/>
        <end position="687"/>
    </location>
</feature>
<evidence type="ECO:0000313" key="8">
    <source>
        <dbReference type="EMBL" id="SFB00716.1"/>
    </source>
</evidence>
<dbReference type="SUPFAM" id="SSF52794">
    <property type="entry name" value="PTS system IIB component-like"/>
    <property type="match status" value="1"/>
</dbReference>
<feature type="domain" description="PRD" evidence="7">
    <location>
        <begin position="311"/>
        <end position="416"/>
    </location>
</feature>
<proteinExistence type="predicted"/>
<dbReference type="InterPro" id="IPR013011">
    <property type="entry name" value="PTS_EIIB_2"/>
</dbReference>
<dbReference type="InterPro" id="IPR011608">
    <property type="entry name" value="PRD"/>
</dbReference>
<keyword evidence="1" id="KW-0808">Transferase</keyword>
<dbReference type="InterPro" id="IPR036390">
    <property type="entry name" value="WH_DNA-bd_sf"/>
</dbReference>
<dbReference type="SUPFAM" id="SSF55804">
    <property type="entry name" value="Phoshotransferase/anion transport protein"/>
    <property type="match status" value="1"/>
</dbReference>
<dbReference type="PANTHER" id="PTHR30185">
    <property type="entry name" value="CRYPTIC BETA-GLUCOSIDE BGL OPERON ANTITERMINATOR"/>
    <property type="match status" value="1"/>
</dbReference>
<dbReference type="PROSITE" id="PS51099">
    <property type="entry name" value="PTS_EIIB_TYPE_2"/>
    <property type="match status" value="1"/>
</dbReference>
<dbReference type="AlphaFoldDB" id="A0A1I0XJW1"/>
<dbReference type="EMBL" id="FOJW01000005">
    <property type="protein sequence ID" value="SFB00716.1"/>
    <property type="molecule type" value="Genomic_DNA"/>
</dbReference>
<dbReference type="Pfam" id="PF00359">
    <property type="entry name" value="PTS_EIIA_2"/>
    <property type="match status" value="1"/>
</dbReference>
<accession>A0A1I0XJW1</accession>
<dbReference type="InterPro" id="IPR050661">
    <property type="entry name" value="BglG_antiterminators"/>
</dbReference>
<evidence type="ECO:0000256" key="4">
    <source>
        <dbReference type="ARBA" id="ARBA00023163"/>
    </source>
</evidence>
<dbReference type="Pfam" id="PF02302">
    <property type="entry name" value="PTS_IIB"/>
    <property type="match status" value="1"/>
</dbReference>
<dbReference type="PROSITE" id="PS51094">
    <property type="entry name" value="PTS_EIIA_TYPE_2"/>
    <property type="match status" value="1"/>
</dbReference>
<feature type="domain" description="PTS EIIB type-2" evidence="6">
    <location>
        <begin position="419"/>
        <end position="508"/>
    </location>
</feature>
<dbReference type="CDD" id="cd05568">
    <property type="entry name" value="PTS_IIB_bgl_like"/>
    <property type="match status" value="1"/>
</dbReference>
<dbReference type="InterPro" id="IPR036388">
    <property type="entry name" value="WH-like_DNA-bd_sf"/>
</dbReference>
<evidence type="ECO:0000259" key="7">
    <source>
        <dbReference type="PROSITE" id="PS51372"/>
    </source>
</evidence>
<dbReference type="InterPro" id="IPR016152">
    <property type="entry name" value="PTrfase/Anion_transptr"/>
</dbReference>